<keyword evidence="7 8" id="KW-0862">Zinc</keyword>
<name>A0A9P9KUA4_FUSSL</name>
<protein>
    <submittedName>
        <fullName evidence="12">Uncharacterized protein</fullName>
    </submittedName>
</protein>
<dbReference type="InterPro" id="IPR013087">
    <property type="entry name" value="Znf_C2H2_type"/>
</dbReference>
<dbReference type="Pfam" id="PF01485">
    <property type="entry name" value="IBR"/>
    <property type="match status" value="1"/>
</dbReference>
<evidence type="ECO:0000256" key="4">
    <source>
        <dbReference type="ARBA" id="ARBA00022737"/>
    </source>
</evidence>
<dbReference type="PROSITE" id="PS51873">
    <property type="entry name" value="TRIAD"/>
    <property type="match status" value="1"/>
</dbReference>
<keyword evidence="6" id="KW-0833">Ubl conjugation pathway</keyword>
<dbReference type="SUPFAM" id="SSF57850">
    <property type="entry name" value="RING/U-box"/>
    <property type="match status" value="2"/>
</dbReference>
<dbReference type="GO" id="GO:0000151">
    <property type="term" value="C:ubiquitin ligase complex"/>
    <property type="evidence" value="ECO:0007669"/>
    <property type="project" value="TreeGrafter"/>
</dbReference>
<keyword evidence="2" id="KW-0808">Transferase</keyword>
<dbReference type="PANTHER" id="PTHR22770:SF13">
    <property type="entry name" value="RING-TYPE DOMAIN-CONTAINING PROTEIN"/>
    <property type="match status" value="1"/>
</dbReference>
<dbReference type="CDD" id="cd20335">
    <property type="entry name" value="BRcat_RBR"/>
    <property type="match status" value="1"/>
</dbReference>
<organism evidence="12 13">
    <name type="scientific">Fusarium solani</name>
    <name type="common">Filamentous fungus</name>
    <dbReference type="NCBI Taxonomy" id="169388"/>
    <lineage>
        <taxon>Eukaryota</taxon>
        <taxon>Fungi</taxon>
        <taxon>Dikarya</taxon>
        <taxon>Ascomycota</taxon>
        <taxon>Pezizomycotina</taxon>
        <taxon>Sordariomycetes</taxon>
        <taxon>Hypocreomycetidae</taxon>
        <taxon>Hypocreales</taxon>
        <taxon>Nectriaceae</taxon>
        <taxon>Fusarium</taxon>
        <taxon>Fusarium solani species complex</taxon>
    </lineage>
</organism>
<evidence type="ECO:0000313" key="12">
    <source>
        <dbReference type="EMBL" id="KAH7268651.1"/>
    </source>
</evidence>
<dbReference type="Gene3D" id="3.30.40.10">
    <property type="entry name" value="Zinc/RING finger domain, C3HC4 (zinc finger)"/>
    <property type="match status" value="1"/>
</dbReference>
<feature type="domain" description="RING-type" evidence="11">
    <location>
        <begin position="540"/>
        <end position="756"/>
    </location>
</feature>
<proteinExistence type="predicted"/>
<dbReference type="SUPFAM" id="SSF90229">
    <property type="entry name" value="CCCH zinc finger"/>
    <property type="match status" value="1"/>
</dbReference>
<dbReference type="InterPro" id="IPR044066">
    <property type="entry name" value="TRIAD_supradom"/>
</dbReference>
<evidence type="ECO:0000256" key="5">
    <source>
        <dbReference type="ARBA" id="ARBA00022771"/>
    </source>
</evidence>
<dbReference type="GO" id="GO:0008270">
    <property type="term" value="F:zinc ion binding"/>
    <property type="evidence" value="ECO:0007669"/>
    <property type="project" value="UniProtKB-KW"/>
</dbReference>
<evidence type="ECO:0000256" key="3">
    <source>
        <dbReference type="ARBA" id="ARBA00022723"/>
    </source>
</evidence>
<evidence type="ECO:0000256" key="7">
    <source>
        <dbReference type="ARBA" id="ARBA00022833"/>
    </source>
</evidence>
<keyword evidence="5 8" id="KW-0863">Zinc-finger</keyword>
<dbReference type="InterPro" id="IPR013083">
    <property type="entry name" value="Znf_RING/FYVE/PHD"/>
</dbReference>
<evidence type="ECO:0000256" key="1">
    <source>
        <dbReference type="ARBA" id="ARBA00004906"/>
    </source>
</evidence>
<dbReference type="InterPro" id="IPR036855">
    <property type="entry name" value="Znf_CCCH_sf"/>
</dbReference>
<dbReference type="SMART" id="SM00647">
    <property type="entry name" value="IBR"/>
    <property type="match status" value="2"/>
</dbReference>
<evidence type="ECO:0000313" key="13">
    <source>
        <dbReference type="Proteomes" id="UP000736672"/>
    </source>
</evidence>
<dbReference type="InterPro" id="IPR051628">
    <property type="entry name" value="LUBAC_E3_Ligases"/>
</dbReference>
<dbReference type="SMART" id="SM00356">
    <property type="entry name" value="ZnF_C3H1"/>
    <property type="match status" value="1"/>
</dbReference>
<sequence>MGVQLERSLRSKIRTPQAPSTHHYPLTWATSAMASLISPNPKLSWHHELLSLRGDLSRRKPRKPCQLYAKGYCKNGETCTFLHENPKEADGEERSKDSKKSYDFIRELRGAWVEFGPGATATQITLPSDFSAIRISNLPTGCSTHLIKDMLWRAGLNISRCDVHFNNTTKNTAMVRIWSPSFPKEAWGKLRTRTPGLEVFPIPVPLPVGSNFRRVDCRQVHFTWYRPSREVNLMFGTRQAAWRLHQGFPAGLTVRGWQVTVRPPAPGDNPGAWVVRLTGLPESVRDQDVIQIIPKRYRPFQIQIQYLVYTDDKETESTFVRSMLDEYGPLERWEVSEISDGGHIKGQAVFFEESHARNAAAALDGKRLPFSKSRRLFTAVVTMVRFDVLSRVYNAVQGQINAYKRSWEDQNIEFVAFPPRGSYLILQLKGSDRESMANAKHELELILAGEVMRQDGKNIWHPSFNNGGEAYETVKTIEEELGIVTIRDGWLSQFRVFGAGGRQALAAEALGQVIKDMVSSHLIRLDQDRQAGPSSDQLKREQHFQICFWKAEEPVMTSCNHVYCGQCFIEMCEAIARNASEFCIVCEGNSGRCRRVLELSEICSFLPSNTFDNILEESFTSFVQRHQQQFRYCPTPDCSQVYRAASQTEEVPPTFTCNKCLSFICTACHAAHPSLTCTEHRDHTSGGLQALNKLKKELGVQDCPRCETSLEKIAGCDHITCQACRTHICWVCMATFRDGDACYQHLMAVHKGGEYD</sequence>
<comment type="caution">
    <text evidence="12">The sequence shown here is derived from an EMBL/GenBank/DDBJ whole genome shotgun (WGS) entry which is preliminary data.</text>
</comment>
<feature type="zinc finger region" description="C3H1-type" evidence="8">
    <location>
        <begin position="59"/>
        <end position="86"/>
    </location>
</feature>
<dbReference type="EMBL" id="JAGTJS010000005">
    <property type="protein sequence ID" value="KAH7268651.1"/>
    <property type="molecule type" value="Genomic_DNA"/>
</dbReference>
<evidence type="ECO:0000256" key="2">
    <source>
        <dbReference type="ARBA" id="ARBA00022679"/>
    </source>
</evidence>
<evidence type="ECO:0000256" key="8">
    <source>
        <dbReference type="PROSITE-ProRule" id="PRU00723"/>
    </source>
</evidence>
<dbReference type="PANTHER" id="PTHR22770">
    <property type="entry name" value="UBIQUITIN CONJUGATING ENZYME 7 INTERACTING PROTEIN-RELATED"/>
    <property type="match status" value="1"/>
</dbReference>
<dbReference type="GO" id="GO:0097039">
    <property type="term" value="P:protein linear polyubiquitination"/>
    <property type="evidence" value="ECO:0007669"/>
    <property type="project" value="TreeGrafter"/>
</dbReference>
<evidence type="ECO:0000259" key="10">
    <source>
        <dbReference type="PROSITE" id="PS50103"/>
    </source>
</evidence>
<gene>
    <name evidence="12" type="ORF">B0J15DRAFT_510456</name>
</gene>
<comment type="pathway">
    <text evidence="1">Protein modification; protein ubiquitination.</text>
</comment>
<dbReference type="Pfam" id="PF00642">
    <property type="entry name" value="zf-CCCH"/>
    <property type="match status" value="1"/>
</dbReference>
<dbReference type="Gene3D" id="1.20.120.1750">
    <property type="match status" value="1"/>
</dbReference>
<dbReference type="InterPro" id="IPR000571">
    <property type="entry name" value="Znf_CCCH"/>
</dbReference>
<dbReference type="PROSITE" id="PS00028">
    <property type="entry name" value="ZINC_FINGER_C2H2_1"/>
    <property type="match status" value="1"/>
</dbReference>
<dbReference type="GO" id="GO:0004842">
    <property type="term" value="F:ubiquitin-protein transferase activity"/>
    <property type="evidence" value="ECO:0007669"/>
    <property type="project" value="TreeGrafter"/>
</dbReference>
<feature type="domain" description="C3H1-type" evidence="10">
    <location>
        <begin position="59"/>
        <end position="86"/>
    </location>
</feature>
<reference evidence="12" key="1">
    <citation type="journal article" date="2021" name="Nat. Commun.">
        <title>Genetic determinants of endophytism in the Arabidopsis root mycobiome.</title>
        <authorList>
            <person name="Mesny F."/>
            <person name="Miyauchi S."/>
            <person name="Thiergart T."/>
            <person name="Pickel B."/>
            <person name="Atanasova L."/>
            <person name="Karlsson M."/>
            <person name="Huettel B."/>
            <person name="Barry K.W."/>
            <person name="Haridas S."/>
            <person name="Chen C."/>
            <person name="Bauer D."/>
            <person name="Andreopoulos W."/>
            <person name="Pangilinan J."/>
            <person name="LaButti K."/>
            <person name="Riley R."/>
            <person name="Lipzen A."/>
            <person name="Clum A."/>
            <person name="Drula E."/>
            <person name="Henrissat B."/>
            <person name="Kohler A."/>
            <person name="Grigoriev I.V."/>
            <person name="Martin F.M."/>
            <person name="Hacquard S."/>
        </authorList>
    </citation>
    <scope>NUCLEOTIDE SEQUENCE</scope>
    <source>
        <strain evidence="12">FSSC 5 MPI-SDFR-AT-0091</strain>
    </source>
</reference>
<keyword evidence="3 8" id="KW-0479">Metal-binding</keyword>
<feature type="region of interest" description="Disordered" evidence="9">
    <location>
        <begin position="1"/>
        <end position="21"/>
    </location>
</feature>
<accession>A0A9P9KUA4</accession>
<evidence type="ECO:0000256" key="6">
    <source>
        <dbReference type="ARBA" id="ARBA00022786"/>
    </source>
</evidence>
<dbReference type="AlphaFoldDB" id="A0A9P9KUA4"/>
<dbReference type="Gene3D" id="4.10.1000.10">
    <property type="entry name" value="Zinc finger, CCCH-type"/>
    <property type="match status" value="1"/>
</dbReference>
<dbReference type="PROSITE" id="PS50103">
    <property type="entry name" value="ZF_C3H1"/>
    <property type="match status" value="1"/>
</dbReference>
<keyword evidence="13" id="KW-1185">Reference proteome</keyword>
<dbReference type="GO" id="GO:0043130">
    <property type="term" value="F:ubiquitin binding"/>
    <property type="evidence" value="ECO:0007669"/>
    <property type="project" value="TreeGrafter"/>
</dbReference>
<evidence type="ECO:0000256" key="9">
    <source>
        <dbReference type="SAM" id="MobiDB-lite"/>
    </source>
</evidence>
<dbReference type="Pfam" id="PF22191">
    <property type="entry name" value="IBR_1"/>
    <property type="match status" value="1"/>
</dbReference>
<dbReference type="InterPro" id="IPR002867">
    <property type="entry name" value="IBR_dom"/>
</dbReference>
<dbReference type="OrthoDB" id="1431934at2759"/>
<evidence type="ECO:0000259" key="11">
    <source>
        <dbReference type="PROSITE" id="PS51873"/>
    </source>
</evidence>
<dbReference type="Proteomes" id="UP000736672">
    <property type="component" value="Unassembled WGS sequence"/>
</dbReference>
<dbReference type="GO" id="GO:0043161">
    <property type="term" value="P:proteasome-mediated ubiquitin-dependent protein catabolic process"/>
    <property type="evidence" value="ECO:0007669"/>
    <property type="project" value="TreeGrafter"/>
</dbReference>
<keyword evidence="4" id="KW-0677">Repeat</keyword>